<gene>
    <name evidence="7" type="ORF">CSIM01_03075</name>
</gene>
<feature type="compositionally biased region" description="Low complexity" evidence="4">
    <location>
        <begin position="197"/>
        <end position="229"/>
    </location>
</feature>
<feature type="region of interest" description="Disordered" evidence="4">
    <location>
        <begin position="844"/>
        <end position="867"/>
    </location>
</feature>
<evidence type="ECO:0000256" key="4">
    <source>
        <dbReference type="SAM" id="MobiDB-lite"/>
    </source>
</evidence>
<feature type="domain" description="Myb-like" evidence="5">
    <location>
        <begin position="760"/>
        <end position="821"/>
    </location>
</feature>
<dbReference type="GO" id="GO:0042803">
    <property type="term" value="F:protein homodimerization activity"/>
    <property type="evidence" value="ECO:0007669"/>
    <property type="project" value="InterPro"/>
</dbReference>
<dbReference type="InterPro" id="IPR001005">
    <property type="entry name" value="SANT/Myb"/>
</dbReference>
<dbReference type="GO" id="GO:0010833">
    <property type="term" value="P:telomere maintenance via telomere lengthening"/>
    <property type="evidence" value="ECO:0007669"/>
    <property type="project" value="TreeGrafter"/>
</dbReference>
<feature type="compositionally biased region" description="Basic and acidic residues" evidence="4">
    <location>
        <begin position="135"/>
        <end position="155"/>
    </location>
</feature>
<dbReference type="InterPro" id="IPR052833">
    <property type="entry name" value="Telomeric_DNA-bd_trans-reg"/>
</dbReference>
<feature type="region of interest" description="Disordered" evidence="4">
    <location>
        <begin position="53"/>
        <end position="82"/>
    </location>
</feature>
<feature type="compositionally biased region" description="Polar residues" evidence="4">
    <location>
        <begin position="1030"/>
        <end position="1051"/>
    </location>
</feature>
<keyword evidence="3" id="KW-0131">Cell cycle</keyword>
<feature type="compositionally biased region" description="Polar residues" evidence="4">
    <location>
        <begin position="117"/>
        <end position="127"/>
    </location>
</feature>
<feature type="region of interest" description="Disordered" evidence="4">
    <location>
        <begin position="98"/>
        <end position="240"/>
    </location>
</feature>
<feature type="compositionally biased region" description="Polar residues" evidence="4">
    <location>
        <begin position="978"/>
        <end position="997"/>
    </location>
</feature>
<dbReference type="Gene3D" id="1.10.10.60">
    <property type="entry name" value="Homeodomain-like"/>
    <property type="match status" value="1"/>
</dbReference>
<dbReference type="FunFam" id="1.10.10.60:FF:000137">
    <property type="entry name" value="MYB DNA binding protein"/>
    <property type="match status" value="1"/>
</dbReference>
<dbReference type="InterPro" id="IPR017930">
    <property type="entry name" value="Myb_dom"/>
</dbReference>
<name>A0A135SLD4_9PEZI</name>
<protein>
    <submittedName>
        <fullName evidence="7">Myb-like DNA-binding domain-containing protein</fullName>
    </submittedName>
</protein>
<keyword evidence="1 7" id="KW-0238">DNA-binding</keyword>
<evidence type="ECO:0000259" key="6">
    <source>
        <dbReference type="PROSITE" id="PS51294"/>
    </source>
</evidence>
<dbReference type="SMART" id="SM00717">
    <property type="entry name" value="SANT"/>
    <property type="match status" value="1"/>
</dbReference>
<sequence>MLIPWSSISKNPRLKGVNLGNDVMRDGSNAIVPEEKAVHYKGIGARIFSQKVFPPQSKNRQDHDRPPAIELHGDQTDPKKLSPCFSMLMEGIEAIAESAQAAKPEAHSPTGPEMKQESPNVTTNLGETPQFPLKRPRDSSADDPEAESKRLKVDDDQPTQQTPEQQSLEKSLEKSLEQSLQESLEKSIEKSIERSLEQAFEESQAQSQEQPQEQPQDQPQDQPQEQPQEQNHEQPQEENHDDHAALDLGFDMDAMIQGVMMDISNEMNNEIGKVEGLDGVTDVDMTADHLASVSQDSAPSTDTHAIVLSEPSALMRRITTSCLSNFAMQLLVIMSQHVYHDVYQQLQDRESDLCKSFSTLKSLLRQTRSIYSTTDLILDPAVLDLTAPDNLTDIQVANLASFCCELFTFEGEHQLSSNELLALEDKFFAVFPPGPEGISHDISELFLAVKTQLVIESVTSANQSGPVDQLIAQAFSSSLEDKLKARHEGSDLTAEERALVTSVEERKTSLITYASGLPDTVLLKIGYPEEDLFHQLNVYLRQKLQSLSGLASRHGIDLPQIMTNGDLDASMPPDLDDLGISSLLEATDGLVAQYLPSEPVDGLPSEQQPPVPTTESSVPPPEPPAAPAPEAAPPAPTTNGTTTESQDATNDILALVAQSTQEYVRTTLNNLSPAPYQPTVPTPTGAAPVTQTTYLSHLQQTQQQSPYYGYPPPVEQPPQPAAHESNEKLPPSQSLPSAVLYDRARQAALSKTNNQQRREGTTSTRRPWTQEEEKALMTGLDMVQGPHWSQILSLFGAEGTLSNILKDRTQVQLKDKARNLKLFFLKTNSEMPYYLQAVTGELKTRAPTQAARKEAEERARMNSEEEQARVQGIMTLAGGLQHPQHPHHPQHAQHPQHPQHVQHAQHAQHLQQNRASVTPATAPSTPSQSAAQVSHHMAAHATTPTHAAVAGPPATPVQATPSHARVLPASSPYAATAAQLQTSHSLPQTQPQTPTHSHIQHHSHPGTPQPQHHAQQPQHQPQQQHIQPQVSQAAETAPNYTTDSSAAVYSQETEDLKEAALMQSLRELEAYSESASASVS</sequence>
<dbReference type="PANTHER" id="PTHR47807:SF1">
    <property type="entry name" value="PROTEIN TBF1"/>
    <property type="match status" value="1"/>
</dbReference>
<feature type="compositionally biased region" description="Low complexity" evidence="4">
    <location>
        <begin position="1009"/>
        <end position="1029"/>
    </location>
</feature>
<feature type="compositionally biased region" description="Low complexity" evidence="4">
    <location>
        <begin position="697"/>
        <end position="708"/>
    </location>
</feature>
<dbReference type="Proteomes" id="UP000070328">
    <property type="component" value="Unassembled WGS sequence"/>
</dbReference>
<keyword evidence="8" id="KW-1185">Reference proteome</keyword>
<evidence type="ECO:0000313" key="7">
    <source>
        <dbReference type="EMBL" id="KXH36681.1"/>
    </source>
</evidence>
<evidence type="ECO:0000256" key="1">
    <source>
        <dbReference type="ARBA" id="ARBA00023125"/>
    </source>
</evidence>
<dbReference type="EMBL" id="JFBX01000521">
    <property type="protein sequence ID" value="KXH36681.1"/>
    <property type="molecule type" value="Genomic_DNA"/>
</dbReference>
<dbReference type="PROSITE" id="PS50090">
    <property type="entry name" value="MYB_LIKE"/>
    <property type="match status" value="1"/>
</dbReference>
<proteinExistence type="predicted"/>
<feature type="compositionally biased region" description="Basic and acidic residues" evidence="4">
    <location>
        <begin position="59"/>
        <end position="80"/>
    </location>
</feature>
<feature type="compositionally biased region" description="Basic and acidic residues" evidence="4">
    <location>
        <begin position="851"/>
        <end position="867"/>
    </location>
</feature>
<evidence type="ECO:0000256" key="2">
    <source>
        <dbReference type="ARBA" id="ARBA00023242"/>
    </source>
</evidence>
<evidence type="ECO:0000313" key="8">
    <source>
        <dbReference type="Proteomes" id="UP000070328"/>
    </source>
</evidence>
<feature type="domain" description="HTH myb-type" evidence="6">
    <location>
        <begin position="765"/>
        <end position="817"/>
    </location>
</feature>
<dbReference type="SUPFAM" id="SSF46689">
    <property type="entry name" value="Homeodomain-like"/>
    <property type="match status" value="1"/>
</dbReference>
<feature type="region of interest" description="Disordered" evidence="4">
    <location>
        <begin position="748"/>
        <end position="767"/>
    </location>
</feature>
<comment type="caution">
    <text evidence="7">The sequence shown here is derived from an EMBL/GenBank/DDBJ whole genome shotgun (WGS) entry which is preliminary data.</text>
</comment>
<organism evidence="7 8">
    <name type="scientific">Colletotrichum simmondsii</name>
    <dbReference type="NCBI Taxonomy" id="703756"/>
    <lineage>
        <taxon>Eukaryota</taxon>
        <taxon>Fungi</taxon>
        <taxon>Dikarya</taxon>
        <taxon>Ascomycota</taxon>
        <taxon>Pezizomycotina</taxon>
        <taxon>Sordariomycetes</taxon>
        <taxon>Hypocreomycetidae</taxon>
        <taxon>Glomerellales</taxon>
        <taxon>Glomerellaceae</taxon>
        <taxon>Colletotrichum</taxon>
        <taxon>Colletotrichum acutatum species complex</taxon>
    </lineage>
</organism>
<feature type="compositionally biased region" description="Pro residues" evidence="4">
    <location>
        <begin position="709"/>
        <end position="720"/>
    </location>
</feature>
<feature type="region of interest" description="Disordered" evidence="4">
    <location>
        <begin position="977"/>
        <end position="1051"/>
    </location>
</feature>
<reference evidence="7 8" key="1">
    <citation type="submission" date="2014-02" db="EMBL/GenBank/DDBJ databases">
        <title>The genome sequence of Colletotrichum simmondsii CBS122122.</title>
        <authorList>
            <person name="Baroncelli R."/>
            <person name="Thon M.R."/>
        </authorList>
    </citation>
    <scope>NUCLEOTIDE SEQUENCE [LARGE SCALE GENOMIC DNA]</scope>
    <source>
        <strain evidence="7 8">CBS122122</strain>
    </source>
</reference>
<feature type="compositionally biased region" description="Polar residues" evidence="4">
    <location>
        <begin position="749"/>
        <end position="767"/>
    </location>
</feature>
<evidence type="ECO:0000256" key="3">
    <source>
        <dbReference type="ARBA" id="ARBA00023306"/>
    </source>
</evidence>
<evidence type="ECO:0000259" key="5">
    <source>
        <dbReference type="PROSITE" id="PS50090"/>
    </source>
</evidence>
<keyword evidence="2" id="KW-0539">Nucleus</keyword>
<feature type="region of interest" description="Disordered" evidence="4">
    <location>
        <begin position="879"/>
        <end position="964"/>
    </location>
</feature>
<dbReference type="GO" id="GO:0003691">
    <property type="term" value="F:double-stranded telomeric DNA binding"/>
    <property type="evidence" value="ECO:0007669"/>
    <property type="project" value="TreeGrafter"/>
</dbReference>
<accession>A0A135SLD4</accession>
<dbReference type="Pfam" id="PF08558">
    <property type="entry name" value="TRF"/>
    <property type="match status" value="1"/>
</dbReference>
<dbReference type="InterPro" id="IPR009057">
    <property type="entry name" value="Homeodomain-like_sf"/>
</dbReference>
<dbReference type="PANTHER" id="PTHR47807">
    <property type="entry name" value="PROTEIN TBF1"/>
    <property type="match status" value="1"/>
</dbReference>
<dbReference type="InterPro" id="IPR013867">
    <property type="entry name" value="Telomere_rpt-bd_fac_dimer_dom"/>
</dbReference>
<feature type="region of interest" description="Disordered" evidence="4">
    <location>
        <begin position="697"/>
        <end position="734"/>
    </location>
</feature>
<feature type="compositionally biased region" description="Low complexity" evidence="4">
    <location>
        <begin position="158"/>
        <end position="169"/>
    </location>
</feature>
<dbReference type="CDD" id="cd11660">
    <property type="entry name" value="SANT_TRF"/>
    <property type="match status" value="1"/>
</dbReference>
<feature type="compositionally biased region" description="Pro residues" evidence="4">
    <location>
        <begin position="607"/>
        <end position="636"/>
    </location>
</feature>
<dbReference type="PROSITE" id="PS51294">
    <property type="entry name" value="HTH_MYB"/>
    <property type="match status" value="1"/>
</dbReference>
<feature type="compositionally biased region" description="Basic and acidic residues" evidence="4">
    <location>
        <begin position="230"/>
        <end position="240"/>
    </location>
</feature>
<feature type="region of interest" description="Disordered" evidence="4">
    <location>
        <begin position="596"/>
        <end position="646"/>
    </location>
</feature>
<dbReference type="OrthoDB" id="3366990at2759"/>
<feature type="compositionally biased region" description="Low complexity" evidence="4">
    <location>
        <begin position="892"/>
        <end position="961"/>
    </location>
</feature>
<feature type="compositionally biased region" description="Basic and acidic residues" evidence="4">
    <location>
        <begin position="183"/>
        <end position="196"/>
    </location>
</feature>
<dbReference type="AlphaFoldDB" id="A0A135SLD4"/>